<dbReference type="Pfam" id="PF00501">
    <property type="entry name" value="AMP-binding"/>
    <property type="match status" value="1"/>
</dbReference>
<dbReference type="EMBL" id="DS985218">
    <property type="protein sequence ID" value="EEY18669.1"/>
    <property type="molecule type" value="Genomic_DNA"/>
</dbReference>
<dbReference type="GO" id="GO:0019748">
    <property type="term" value="P:secondary metabolic process"/>
    <property type="evidence" value="ECO:0007669"/>
    <property type="project" value="TreeGrafter"/>
</dbReference>
<evidence type="ECO:0000259" key="4">
    <source>
        <dbReference type="Pfam" id="PF13193"/>
    </source>
</evidence>
<keyword evidence="6" id="KW-1185">Reference proteome</keyword>
<comment type="similarity">
    <text evidence="1">Belongs to the ATP-dependent AMP-binding enzyme family.</text>
</comment>
<dbReference type="InterPro" id="IPR025110">
    <property type="entry name" value="AMP-bd_C"/>
</dbReference>
<dbReference type="Gene3D" id="3.40.50.12780">
    <property type="entry name" value="N-terminal domain of ligase-like"/>
    <property type="match status" value="1"/>
</dbReference>
<dbReference type="STRING" id="526221.C9SI96"/>
<dbReference type="KEGG" id="val:VDBG_04778"/>
<dbReference type="FunFam" id="3.30.300.30:FF:000007">
    <property type="entry name" value="4-coumarate--CoA ligase 2"/>
    <property type="match status" value="1"/>
</dbReference>
<feature type="domain" description="AMP-dependent synthetase/ligase" evidence="3">
    <location>
        <begin position="138"/>
        <end position="512"/>
    </location>
</feature>
<gene>
    <name evidence="5" type="ORF">VDBG_04778</name>
</gene>
<sequence length="660" mass="72365">MSMTGTSSDSAWLPPYILHQPVCTVDTGAGSRTWCSQLWLYVRAKRRAVRVKAEGMPTAQVLLSYLLQAGALLGGNDSREPPALLPHLPKELRELFSRMTGKTVYNATVDYELTNVDLLTLLFDSAEIPSKDDTILHVEASNPSNRLSKAQTATLTRRIAYILRHNFGVGASISGQDVVVCISSGEVLLPAVFYGTIAAGGVYSAASSSSTSAELQRQIENGGARLLVASADCRAVAERAARQAGLPSDRILILESTDGKRSLLSKSGKDMLSVSSSELPWEKITDPEILKGRIICLVYSSGTTGKPKGVTITHANMVAHALITRYSYRDFLNRQQTKDPTFSFEYRTIAHVPAAHIAGIQGYFVQPAVHGGTVYWMPKFDFVKFIEYNRSLRITIFFSVPPIFLLISQSSLVGDHFRSLYHAISGAAPMSPQLSRAVEKKLGCNISQVWGMSETAGSVTVQPWDEKDETGCISAVQPNTKLRIVDEDEQDVQDGMPGEFVVQSQIVTPGYWRNPTATVESFTKCGGWFKTGDIGIRKTGKFYIVDRKKELIKYKGLQVAPAELEALLLSHPLILDVAVIGVAVPTEEGSEVPRAYIVADVNKISEDEVKAFVKRELASYKQLRGGVSYVKAIPKSPTGKILRRELRELFMRESSLPAKL</sequence>
<dbReference type="OMA" id="WMGKYEW"/>
<dbReference type="InterPro" id="IPR042099">
    <property type="entry name" value="ANL_N_sf"/>
</dbReference>
<dbReference type="InterPro" id="IPR020845">
    <property type="entry name" value="AMP-binding_CS"/>
</dbReference>
<dbReference type="InterPro" id="IPR045851">
    <property type="entry name" value="AMP-bd_C_sf"/>
</dbReference>
<protein>
    <submittedName>
        <fullName evidence="5">4-coumarate-CoA ligase</fullName>
    </submittedName>
</protein>
<dbReference type="Proteomes" id="UP000008698">
    <property type="component" value="Unassembled WGS sequence"/>
</dbReference>
<accession>C9SI96</accession>
<evidence type="ECO:0000259" key="3">
    <source>
        <dbReference type="Pfam" id="PF00501"/>
    </source>
</evidence>
<dbReference type="OrthoDB" id="6509636at2759"/>
<organism evidence="6">
    <name type="scientific">Verticillium alfalfae (strain VaMs.102 / ATCC MYA-4576 / FGSC 10136)</name>
    <name type="common">Verticillium wilt of alfalfa</name>
    <name type="synonym">Verticillium albo-atrum</name>
    <dbReference type="NCBI Taxonomy" id="526221"/>
    <lineage>
        <taxon>Eukaryota</taxon>
        <taxon>Fungi</taxon>
        <taxon>Dikarya</taxon>
        <taxon>Ascomycota</taxon>
        <taxon>Pezizomycotina</taxon>
        <taxon>Sordariomycetes</taxon>
        <taxon>Hypocreomycetidae</taxon>
        <taxon>Glomerellales</taxon>
        <taxon>Plectosphaerellaceae</taxon>
        <taxon>Verticillium</taxon>
    </lineage>
</organism>
<keyword evidence="2 5" id="KW-0436">Ligase</keyword>
<name>C9SI96_VERA1</name>
<evidence type="ECO:0000256" key="1">
    <source>
        <dbReference type="ARBA" id="ARBA00006432"/>
    </source>
</evidence>
<dbReference type="SUPFAM" id="SSF56801">
    <property type="entry name" value="Acetyl-CoA synthetase-like"/>
    <property type="match status" value="1"/>
</dbReference>
<evidence type="ECO:0000313" key="6">
    <source>
        <dbReference type="Proteomes" id="UP000008698"/>
    </source>
</evidence>
<evidence type="ECO:0000313" key="5">
    <source>
        <dbReference type="EMBL" id="EEY18669.1"/>
    </source>
</evidence>
<dbReference type="AlphaFoldDB" id="C9SI96"/>
<dbReference type="RefSeq" id="XP_003005172.1">
    <property type="nucleotide sequence ID" value="XM_003005126.1"/>
</dbReference>
<dbReference type="GO" id="GO:0016405">
    <property type="term" value="F:CoA-ligase activity"/>
    <property type="evidence" value="ECO:0007669"/>
    <property type="project" value="TreeGrafter"/>
</dbReference>
<dbReference type="Pfam" id="PF13193">
    <property type="entry name" value="AMP-binding_C"/>
    <property type="match status" value="1"/>
</dbReference>
<proteinExistence type="inferred from homology"/>
<dbReference type="GeneID" id="9530391"/>
<dbReference type="eggNOG" id="KOG1176">
    <property type="taxonomic scope" value="Eukaryota"/>
</dbReference>
<dbReference type="PROSITE" id="PS00455">
    <property type="entry name" value="AMP_BINDING"/>
    <property type="match status" value="1"/>
</dbReference>
<evidence type="ECO:0000256" key="2">
    <source>
        <dbReference type="ARBA" id="ARBA00022598"/>
    </source>
</evidence>
<dbReference type="PANTHER" id="PTHR24096">
    <property type="entry name" value="LONG-CHAIN-FATTY-ACID--COA LIGASE"/>
    <property type="match status" value="1"/>
</dbReference>
<reference evidence="6" key="1">
    <citation type="journal article" date="2011" name="PLoS Pathog.">
        <title>Comparative genomics yields insights into niche adaptation of plant vascular wilt pathogens.</title>
        <authorList>
            <person name="Klosterman S.J."/>
            <person name="Subbarao K.V."/>
            <person name="Kang S."/>
            <person name="Veronese P."/>
            <person name="Gold S.E."/>
            <person name="Thomma B.P.H.J."/>
            <person name="Chen Z."/>
            <person name="Henrissat B."/>
            <person name="Lee Y.-H."/>
            <person name="Park J."/>
            <person name="Garcia-Pedrajas M.D."/>
            <person name="Barbara D.J."/>
            <person name="Anchieta A."/>
            <person name="de Jonge R."/>
            <person name="Santhanam P."/>
            <person name="Maruthachalam K."/>
            <person name="Atallah Z."/>
            <person name="Amyotte S.G."/>
            <person name="Paz Z."/>
            <person name="Inderbitzin P."/>
            <person name="Hayes R.J."/>
            <person name="Heiman D.I."/>
            <person name="Young S."/>
            <person name="Zeng Q."/>
            <person name="Engels R."/>
            <person name="Galagan J."/>
            <person name="Cuomo C.A."/>
            <person name="Dobinson K.F."/>
            <person name="Ma L.-J."/>
        </authorList>
    </citation>
    <scope>NUCLEOTIDE SEQUENCE [LARGE SCALE GENOMIC DNA]</scope>
    <source>
        <strain evidence="6">VaMs.102 / ATCC MYA-4576 / FGSC 10136</strain>
    </source>
</reference>
<feature type="domain" description="AMP-binding enzyme C-terminal" evidence="4">
    <location>
        <begin position="563"/>
        <end position="640"/>
    </location>
</feature>
<dbReference type="HOGENOM" id="CLU_000022_59_2_1"/>
<dbReference type="PANTHER" id="PTHR24096:SF149">
    <property type="entry name" value="AMP-BINDING DOMAIN-CONTAINING PROTEIN-RELATED"/>
    <property type="match status" value="1"/>
</dbReference>
<dbReference type="InterPro" id="IPR000873">
    <property type="entry name" value="AMP-dep_synth/lig_dom"/>
</dbReference>
<dbReference type="Gene3D" id="3.30.300.30">
    <property type="match status" value="1"/>
</dbReference>